<protein>
    <submittedName>
        <fullName evidence="1">GrpB family protein</fullName>
    </submittedName>
</protein>
<dbReference type="Pfam" id="PF04229">
    <property type="entry name" value="GrpB"/>
    <property type="match status" value="1"/>
</dbReference>
<gene>
    <name evidence="1" type="ORF">KHA97_16890</name>
</gene>
<dbReference type="EMBL" id="JAGYPG010000003">
    <property type="protein sequence ID" value="MBS4196729.1"/>
    <property type="molecule type" value="Genomic_DNA"/>
</dbReference>
<dbReference type="RefSeq" id="WP_213125951.1">
    <property type="nucleotide sequence ID" value="NZ_JAGYPG010000003.1"/>
</dbReference>
<name>A0A942YIA1_9BACI</name>
<reference evidence="1 2" key="1">
    <citation type="submission" date="2021-05" db="EMBL/GenBank/DDBJ databases">
        <title>Novel Bacillus species.</title>
        <authorList>
            <person name="Liu G."/>
        </authorList>
    </citation>
    <scope>NUCLEOTIDE SEQUENCE [LARGE SCALE GENOMIC DNA]</scope>
    <source>
        <strain evidence="2">FJAT-49780</strain>
    </source>
</reference>
<dbReference type="InterPro" id="IPR043519">
    <property type="entry name" value="NT_sf"/>
</dbReference>
<dbReference type="SUPFAM" id="SSF81301">
    <property type="entry name" value="Nucleotidyltransferase"/>
    <property type="match status" value="1"/>
</dbReference>
<dbReference type="PANTHER" id="PTHR34822:SF1">
    <property type="entry name" value="GRPB FAMILY PROTEIN"/>
    <property type="match status" value="1"/>
</dbReference>
<comment type="caution">
    <text evidence="1">The sequence shown here is derived from an EMBL/GenBank/DDBJ whole genome shotgun (WGS) entry which is preliminary data.</text>
</comment>
<evidence type="ECO:0000313" key="2">
    <source>
        <dbReference type="Proteomes" id="UP000681414"/>
    </source>
</evidence>
<accession>A0A942YIA1</accession>
<dbReference type="InterPro" id="IPR007344">
    <property type="entry name" value="GrpB/CoaE"/>
</dbReference>
<keyword evidence="2" id="KW-1185">Reference proteome</keyword>
<dbReference type="Proteomes" id="UP000681414">
    <property type="component" value="Unassembled WGS sequence"/>
</dbReference>
<proteinExistence type="predicted"/>
<evidence type="ECO:0000313" key="1">
    <source>
        <dbReference type="EMBL" id="MBS4196729.1"/>
    </source>
</evidence>
<dbReference type="Gene3D" id="3.30.460.10">
    <property type="entry name" value="Beta Polymerase, domain 2"/>
    <property type="match status" value="1"/>
</dbReference>
<organism evidence="1 2">
    <name type="scientific">Lederbergia citri</name>
    <dbReference type="NCBI Taxonomy" id="2833580"/>
    <lineage>
        <taxon>Bacteria</taxon>
        <taxon>Bacillati</taxon>
        <taxon>Bacillota</taxon>
        <taxon>Bacilli</taxon>
        <taxon>Bacillales</taxon>
        <taxon>Bacillaceae</taxon>
        <taxon>Lederbergia</taxon>
    </lineage>
</organism>
<dbReference type="AlphaFoldDB" id="A0A942YIA1"/>
<dbReference type="PANTHER" id="PTHR34822">
    <property type="entry name" value="GRPB DOMAIN PROTEIN (AFU_ORTHOLOGUE AFUA_1G01530)"/>
    <property type="match status" value="1"/>
</dbReference>
<sequence>MRKTLILPWTEDWASLYISEERILKEIFNDKIVGIFHIGSTSISAIGFAKPIIDILIVVKDIEIVDSFNAKLREIGYEPRGENGIKGRKYFPKGREKRTHHVHIYQVGHVNIKKHLDFKAYLMAHPEEAASYGDLKRRLAKKFPDDHYKYQEEKQVFVDELVKKASEWSLKSKEG</sequence>